<feature type="modified residue" description="N6-(pyridoxal phosphate)lysine" evidence="2 3">
    <location>
        <position position="31"/>
    </location>
</feature>
<dbReference type="NCBIfam" id="TIGR00044">
    <property type="entry name" value="YggS family pyridoxal phosphate-dependent enzyme"/>
    <property type="match status" value="1"/>
</dbReference>
<organism evidence="6 7">
    <name type="scientific">Fuscovulum blasticum DSM 2131</name>
    <dbReference type="NCBI Taxonomy" id="1188250"/>
    <lineage>
        <taxon>Bacteria</taxon>
        <taxon>Pseudomonadati</taxon>
        <taxon>Pseudomonadota</taxon>
        <taxon>Alphaproteobacteria</taxon>
        <taxon>Rhodobacterales</taxon>
        <taxon>Paracoccaceae</taxon>
        <taxon>Pseudogemmobacter</taxon>
    </lineage>
</organism>
<evidence type="ECO:0000259" key="5">
    <source>
        <dbReference type="Pfam" id="PF01168"/>
    </source>
</evidence>
<keyword evidence="1 2" id="KW-0663">Pyridoxal phosphate</keyword>
<dbReference type="PIRSF" id="PIRSF004848">
    <property type="entry name" value="YBL036c_PLPDEIII"/>
    <property type="match status" value="1"/>
</dbReference>
<comment type="similarity">
    <text evidence="2 4">Belongs to the pyridoxal phosphate-binding protein YggS/PROSC family.</text>
</comment>
<proteinExistence type="inferred from homology"/>
<keyword evidence="7" id="KW-1185">Reference proteome</keyword>
<gene>
    <name evidence="6" type="ORF">C5F44_01430</name>
</gene>
<dbReference type="InterPro" id="IPR029066">
    <property type="entry name" value="PLP-binding_barrel"/>
</dbReference>
<dbReference type="AlphaFoldDB" id="A0A2T4JFC8"/>
<accession>A0A2T4JFC8</accession>
<comment type="function">
    <text evidence="2">Pyridoxal 5'-phosphate (PLP)-binding protein, which is involved in PLP homeostasis.</text>
</comment>
<dbReference type="HAMAP" id="MF_02087">
    <property type="entry name" value="PLP_homeostasis"/>
    <property type="match status" value="1"/>
</dbReference>
<dbReference type="FunFam" id="3.20.20.10:FF:000018">
    <property type="entry name" value="Pyridoxal phosphate homeostasis protein"/>
    <property type="match status" value="1"/>
</dbReference>
<dbReference type="InterPro" id="IPR001608">
    <property type="entry name" value="Ala_racemase_N"/>
</dbReference>
<evidence type="ECO:0000256" key="3">
    <source>
        <dbReference type="PIRSR" id="PIRSR004848-1"/>
    </source>
</evidence>
<evidence type="ECO:0000256" key="2">
    <source>
        <dbReference type="HAMAP-Rule" id="MF_02087"/>
    </source>
</evidence>
<dbReference type="SUPFAM" id="SSF51419">
    <property type="entry name" value="PLP-binding barrel"/>
    <property type="match status" value="1"/>
</dbReference>
<dbReference type="EMBL" id="PZKE01000001">
    <property type="protein sequence ID" value="PTE16543.1"/>
    <property type="molecule type" value="Genomic_DNA"/>
</dbReference>
<protein>
    <recommendedName>
        <fullName evidence="2">Pyridoxal phosphate homeostasis protein</fullName>
        <shortName evidence="2">PLP homeostasis protein</shortName>
    </recommendedName>
</protein>
<dbReference type="Proteomes" id="UP000241362">
    <property type="component" value="Unassembled WGS sequence"/>
</dbReference>
<dbReference type="Gene3D" id="3.20.20.10">
    <property type="entry name" value="Alanine racemase"/>
    <property type="match status" value="1"/>
</dbReference>
<dbReference type="InterPro" id="IPR011078">
    <property type="entry name" value="PyrdxlP_homeostasis"/>
</dbReference>
<reference evidence="6 7" key="1">
    <citation type="submission" date="2018-03" db="EMBL/GenBank/DDBJ databases">
        <title>Rhodobacter blasticus.</title>
        <authorList>
            <person name="Meyer T.E."/>
            <person name="Miller S."/>
            <person name="Lodha T."/>
            <person name="Gandham S."/>
            <person name="Chintalapati S."/>
            <person name="Chintalapati V.R."/>
        </authorList>
    </citation>
    <scope>NUCLEOTIDE SEQUENCE [LARGE SCALE GENOMIC DNA]</scope>
    <source>
        <strain evidence="6 7">DSM 2131</strain>
    </source>
</reference>
<dbReference type="PANTHER" id="PTHR10146:SF14">
    <property type="entry name" value="PYRIDOXAL PHOSPHATE HOMEOSTASIS PROTEIN"/>
    <property type="match status" value="1"/>
</dbReference>
<evidence type="ECO:0000256" key="1">
    <source>
        <dbReference type="ARBA" id="ARBA00022898"/>
    </source>
</evidence>
<name>A0A2T4JFC8_FUSBL</name>
<dbReference type="RefSeq" id="WP_107671705.1">
    <property type="nucleotide sequence ID" value="NZ_PZKE01000001.1"/>
</dbReference>
<comment type="caution">
    <text evidence="6">The sequence shown here is derived from an EMBL/GenBank/DDBJ whole genome shotgun (WGS) entry which is preliminary data.</text>
</comment>
<dbReference type="PANTHER" id="PTHR10146">
    <property type="entry name" value="PROLINE SYNTHETASE CO-TRANSCRIBED BACTERIAL HOMOLOG PROTEIN"/>
    <property type="match status" value="1"/>
</dbReference>
<comment type="cofactor">
    <cofactor evidence="3">
        <name>pyridoxal 5'-phosphate</name>
        <dbReference type="ChEBI" id="CHEBI:597326"/>
    </cofactor>
</comment>
<dbReference type="Pfam" id="PF01168">
    <property type="entry name" value="Ala_racemase_N"/>
    <property type="match status" value="1"/>
</dbReference>
<feature type="domain" description="Alanine racemase N-terminal" evidence="5">
    <location>
        <begin position="4"/>
        <end position="214"/>
    </location>
</feature>
<sequence length="219" mass="23007">MALAEIVARIRKAEAAAGRAPGSVTLIAVSKVQPADRVAAVLGAGQRVFGENYVQEAAGKWPAWRDQFPGVKLHMIGPLQTNKAKVAVDLFDAIHTVDRPSLAEKLARLAESRGTSPELFVQVNTGAEPQKAGILPEDADAFIATLRGLGLPLAGLMCIPPEDQDSTPHFALLAAMAERNGLTGLSMGMSADFEAAIAQGATHVRVGSAIFGDRVPQPR</sequence>
<dbReference type="GO" id="GO:0030170">
    <property type="term" value="F:pyridoxal phosphate binding"/>
    <property type="evidence" value="ECO:0007669"/>
    <property type="project" value="UniProtKB-UniRule"/>
</dbReference>
<evidence type="ECO:0000313" key="6">
    <source>
        <dbReference type="EMBL" id="PTE16543.1"/>
    </source>
</evidence>
<dbReference type="CDD" id="cd00635">
    <property type="entry name" value="PLPDE_III_YBL036c_like"/>
    <property type="match status" value="1"/>
</dbReference>
<evidence type="ECO:0000256" key="4">
    <source>
        <dbReference type="RuleBase" id="RU004514"/>
    </source>
</evidence>
<evidence type="ECO:0000313" key="7">
    <source>
        <dbReference type="Proteomes" id="UP000241362"/>
    </source>
</evidence>